<dbReference type="RefSeq" id="WP_379864907.1">
    <property type="nucleotide sequence ID" value="NZ_JBHTBW010000031.1"/>
</dbReference>
<dbReference type="InterPro" id="IPR037118">
    <property type="entry name" value="Val-tRNA_synth_C_sf"/>
</dbReference>
<dbReference type="SMART" id="SM00382">
    <property type="entry name" value="AAA"/>
    <property type="match status" value="2"/>
</dbReference>
<feature type="coiled-coil region" evidence="3">
    <location>
        <begin position="86"/>
        <end position="136"/>
    </location>
</feature>
<dbReference type="InterPro" id="IPR003439">
    <property type="entry name" value="ABC_transporter-like_ATP-bd"/>
</dbReference>
<feature type="domain" description="ABC transporter" evidence="5">
    <location>
        <begin position="318"/>
        <end position="543"/>
    </location>
</feature>
<organism evidence="6 7">
    <name type="scientific">Laceyella putida</name>
    <dbReference type="NCBI Taxonomy" id="110101"/>
    <lineage>
        <taxon>Bacteria</taxon>
        <taxon>Bacillati</taxon>
        <taxon>Bacillota</taxon>
        <taxon>Bacilli</taxon>
        <taxon>Bacillales</taxon>
        <taxon>Thermoactinomycetaceae</taxon>
        <taxon>Laceyella</taxon>
    </lineage>
</organism>
<dbReference type="PROSITE" id="PS00211">
    <property type="entry name" value="ABC_TRANSPORTER_1"/>
    <property type="match status" value="1"/>
</dbReference>
<evidence type="ECO:0000256" key="3">
    <source>
        <dbReference type="SAM" id="Coils"/>
    </source>
</evidence>
<accession>A0ABW2RKM6</accession>
<evidence type="ECO:0000313" key="7">
    <source>
        <dbReference type="Proteomes" id="UP001596500"/>
    </source>
</evidence>
<dbReference type="InterPro" id="IPR027417">
    <property type="entry name" value="P-loop_NTPase"/>
</dbReference>
<protein>
    <submittedName>
        <fullName evidence="6">ABC-F family ATP-binding cassette domain-containing protein</fullName>
    </submittedName>
</protein>
<feature type="domain" description="ABC transporter" evidence="5">
    <location>
        <begin position="3"/>
        <end position="263"/>
    </location>
</feature>
<evidence type="ECO:0000256" key="1">
    <source>
        <dbReference type="ARBA" id="ARBA00022741"/>
    </source>
</evidence>
<name>A0ABW2RKM6_9BACL</name>
<dbReference type="PANTHER" id="PTHR42855:SF2">
    <property type="entry name" value="DRUG RESISTANCE ABC TRANSPORTER,ATP-BINDING PROTEIN"/>
    <property type="match status" value="1"/>
</dbReference>
<dbReference type="InterPro" id="IPR032781">
    <property type="entry name" value="ABC_tran_Xtn"/>
</dbReference>
<dbReference type="Proteomes" id="UP001596500">
    <property type="component" value="Unassembled WGS sequence"/>
</dbReference>
<keyword evidence="3" id="KW-0175">Coiled coil</keyword>
<gene>
    <name evidence="6" type="ORF">ACFQNG_10660</name>
</gene>
<dbReference type="SUPFAM" id="SSF52540">
    <property type="entry name" value="P-loop containing nucleoside triphosphate hydrolases"/>
    <property type="match status" value="2"/>
</dbReference>
<evidence type="ECO:0000259" key="5">
    <source>
        <dbReference type="PROSITE" id="PS50893"/>
    </source>
</evidence>
<dbReference type="InterPro" id="IPR032524">
    <property type="entry name" value="ABC_tran_C"/>
</dbReference>
<feature type="region of interest" description="Disordered" evidence="4">
    <location>
        <begin position="547"/>
        <end position="567"/>
    </location>
</feature>
<dbReference type="Gene3D" id="3.40.50.300">
    <property type="entry name" value="P-loop containing nucleotide triphosphate hydrolases"/>
    <property type="match status" value="2"/>
</dbReference>
<dbReference type="Gene3D" id="1.10.287.380">
    <property type="entry name" value="Valyl-tRNA synthetase, C-terminal domain"/>
    <property type="match status" value="1"/>
</dbReference>
<dbReference type="PROSITE" id="PS50893">
    <property type="entry name" value="ABC_TRANSPORTER_2"/>
    <property type="match status" value="2"/>
</dbReference>
<dbReference type="EMBL" id="JBHTBW010000031">
    <property type="protein sequence ID" value="MFC7441607.1"/>
    <property type="molecule type" value="Genomic_DNA"/>
</dbReference>
<evidence type="ECO:0000256" key="2">
    <source>
        <dbReference type="ARBA" id="ARBA00022840"/>
    </source>
</evidence>
<dbReference type="InterPro" id="IPR017871">
    <property type="entry name" value="ABC_transporter-like_CS"/>
</dbReference>
<dbReference type="Pfam" id="PF12848">
    <property type="entry name" value="ABC_tran_Xtn"/>
    <property type="match status" value="1"/>
</dbReference>
<comment type="caution">
    <text evidence="6">The sequence shown here is derived from an EMBL/GenBank/DDBJ whole genome shotgun (WGS) entry which is preliminary data.</text>
</comment>
<keyword evidence="1" id="KW-0547">Nucleotide-binding</keyword>
<reference evidence="7" key="1">
    <citation type="journal article" date="2019" name="Int. J. Syst. Evol. Microbiol.">
        <title>The Global Catalogue of Microorganisms (GCM) 10K type strain sequencing project: providing services to taxonomists for standard genome sequencing and annotation.</title>
        <authorList>
            <consortium name="The Broad Institute Genomics Platform"/>
            <consortium name="The Broad Institute Genome Sequencing Center for Infectious Disease"/>
            <person name="Wu L."/>
            <person name="Ma J."/>
        </authorList>
    </citation>
    <scope>NUCLEOTIDE SEQUENCE [LARGE SCALE GENOMIC DNA]</scope>
    <source>
        <strain evidence="7">CGMCC 1.12942</strain>
    </source>
</reference>
<proteinExistence type="predicted"/>
<keyword evidence="2 6" id="KW-0067">ATP-binding</keyword>
<evidence type="ECO:0000256" key="4">
    <source>
        <dbReference type="SAM" id="MobiDB-lite"/>
    </source>
</evidence>
<dbReference type="CDD" id="cd03221">
    <property type="entry name" value="ABCF_EF-3"/>
    <property type="match status" value="2"/>
</dbReference>
<dbReference type="GO" id="GO:0005524">
    <property type="term" value="F:ATP binding"/>
    <property type="evidence" value="ECO:0007669"/>
    <property type="project" value="UniProtKB-KW"/>
</dbReference>
<keyword evidence="7" id="KW-1185">Reference proteome</keyword>
<sequence length="638" mass="73557">MLLQAKHIDKSFGGTTVLEDIHLQVNDHERVGLIGPNGAGKSTLLKIVIGETTPDRGEIQLAKKARLGYLAQNTGLHSEETIWNELLSVFTDLLDLEKQLRALEQEMGMERVYSDAERYQKTIERYAQLQEEFEERGGYAFEARIRGALHGLGLGGFDWKHTRVNELSGGQKTRMALAKMLLEEPDLLILDEPTNYLDMQAVAWLEQTLSNYNGSLLIVSHDRYFLDRLVTVIYELEHHHLTRYVGNYSKYVQLKEEKRQLDLKRYEQQQAEIKKMEDFIQKNISRASTTKRAQSRRKALEKMERLERPANHRREAAIRFETAVTSGKEVLAASDLAIGYDQPLVSGLRFQIERGEHIALLGPNGMGKSTLLKTIAGKLPPLAGNLKWGVQVELDYYDQEQKELHPEKQVIDELWDDYPNLDQTAIRTYLGQFLFSGEDVHKRVGDLSGGEKARLSLCKRLLNQANFLLMDEPTNHLDMVSKERLEEALEDYPGTLLFVSHDRYFINRLATRIWELTPDGIKDYVGDYERYLEKKALEALEEKEKPATEAETVSTKQAEVYRQREKEEKRQRKKRQQLVEQLEREIAQCEEKIAAIHDELCKPEVFSDPDKSASLQQELQTLEAELAQKTDEWAEWAE</sequence>
<dbReference type="InterPro" id="IPR003593">
    <property type="entry name" value="AAA+_ATPase"/>
</dbReference>
<evidence type="ECO:0000313" key="6">
    <source>
        <dbReference type="EMBL" id="MFC7441607.1"/>
    </source>
</evidence>
<dbReference type="Pfam" id="PF16326">
    <property type="entry name" value="ABC_tran_CTD"/>
    <property type="match status" value="1"/>
</dbReference>
<dbReference type="InterPro" id="IPR051309">
    <property type="entry name" value="ABCF_ATPase"/>
</dbReference>
<dbReference type="Pfam" id="PF00005">
    <property type="entry name" value="ABC_tran"/>
    <property type="match status" value="2"/>
</dbReference>
<dbReference type="PANTHER" id="PTHR42855">
    <property type="entry name" value="ABC TRANSPORTER ATP-BINDING SUBUNIT"/>
    <property type="match status" value="1"/>
</dbReference>